<evidence type="ECO:0000313" key="3">
    <source>
        <dbReference type="Proteomes" id="UP000004440"/>
    </source>
</evidence>
<keyword evidence="1" id="KW-1133">Transmembrane helix</keyword>
<proteinExistence type="predicted"/>
<evidence type="ECO:0000313" key="2">
    <source>
        <dbReference type="EMBL" id="EGP93273.1"/>
    </source>
</evidence>
<comment type="caution">
    <text evidence="2">The sequence shown here is derived from an EMBL/GenBank/DDBJ whole genome shotgun (WGS) entry which is preliminary data.</text>
</comment>
<dbReference type="Proteomes" id="UP000004440">
    <property type="component" value="Unassembled WGS sequence"/>
</dbReference>
<gene>
    <name evidence="2" type="ORF">MY1_0506</name>
</gene>
<organism evidence="2 3">
    <name type="scientific">Nitrosarchaeum koreense MY1</name>
    <dbReference type="NCBI Taxonomy" id="1001994"/>
    <lineage>
        <taxon>Archaea</taxon>
        <taxon>Nitrososphaerota</taxon>
        <taxon>Nitrososphaeria</taxon>
        <taxon>Nitrosopumilales</taxon>
        <taxon>Nitrosopumilaceae</taxon>
        <taxon>Nitrosarchaeum</taxon>
    </lineage>
</organism>
<name>F9CVH1_9ARCH</name>
<evidence type="ECO:0000256" key="1">
    <source>
        <dbReference type="SAM" id="Phobius"/>
    </source>
</evidence>
<reference evidence="2 3" key="1">
    <citation type="journal article" date="2011" name="J. Bacteriol.">
        <title>Genome Sequence of an Ammonia-Oxidizing Soil Archaeon, "Candidatus Nitrosoarchaeum koreensis" MY1.</title>
        <authorList>
            <person name="Kim B.K."/>
            <person name="Jung M.Y."/>
            <person name="Yu D.S."/>
            <person name="Park S.J."/>
            <person name="Oh T.K."/>
            <person name="Rhee S.K."/>
            <person name="Kim J.F."/>
        </authorList>
    </citation>
    <scope>NUCLEOTIDE SEQUENCE [LARGE SCALE GENOMIC DNA]</scope>
    <source>
        <strain evidence="2 3">MY1</strain>
    </source>
</reference>
<sequence>MIMSDDRRFQKKLAKLQIEATMMAVMLGIIISLGVILISFSMSMTIKEVIEIYRNSGIVIIFIGIGMLILVLKSYYRSIDRIDKGS</sequence>
<protein>
    <submittedName>
        <fullName evidence="2">Uncharacterized protein</fullName>
    </submittedName>
</protein>
<dbReference type="EMBL" id="AFPU01000001">
    <property type="protein sequence ID" value="EGP93273.1"/>
    <property type="molecule type" value="Genomic_DNA"/>
</dbReference>
<feature type="transmembrane region" description="Helical" evidence="1">
    <location>
        <begin position="20"/>
        <end position="40"/>
    </location>
</feature>
<keyword evidence="1" id="KW-0812">Transmembrane</keyword>
<keyword evidence="1" id="KW-0472">Membrane</keyword>
<feature type="transmembrane region" description="Helical" evidence="1">
    <location>
        <begin position="52"/>
        <end position="72"/>
    </location>
</feature>
<dbReference type="AlphaFoldDB" id="F9CVH1"/>
<keyword evidence="3" id="KW-1185">Reference proteome</keyword>
<accession>F9CVH1</accession>